<dbReference type="PROSITE" id="PS51094">
    <property type="entry name" value="PTS_EIIA_TYPE_2"/>
    <property type="match status" value="1"/>
</dbReference>
<proteinExistence type="predicted"/>
<dbReference type="Proteomes" id="UP000768567">
    <property type="component" value="Unassembled WGS sequence"/>
</dbReference>
<keyword evidence="3" id="KW-1185">Reference proteome</keyword>
<dbReference type="Pfam" id="PF00359">
    <property type="entry name" value="PTS_EIIA_2"/>
    <property type="match status" value="1"/>
</dbReference>
<accession>A0ABR9R1P6</accession>
<dbReference type="Gene3D" id="3.40.930.10">
    <property type="entry name" value="Mannitol-specific EII, Chain A"/>
    <property type="match status" value="1"/>
</dbReference>
<dbReference type="InterPro" id="IPR002178">
    <property type="entry name" value="PTS_EIIA_type-2_dom"/>
</dbReference>
<evidence type="ECO:0000313" key="3">
    <source>
        <dbReference type="Proteomes" id="UP000768567"/>
    </source>
</evidence>
<dbReference type="EMBL" id="JADCKC010000001">
    <property type="protein sequence ID" value="MBE5036882.1"/>
    <property type="molecule type" value="Genomic_DNA"/>
</dbReference>
<gene>
    <name evidence="2" type="ORF">INF35_03670</name>
</gene>
<dbReference type="InterPro" id="IPR051541">
    <property type="entry name" value="PTS_SugarTrans_NitroReg"/>
</dbReference>
<keyword evidence="2" id="KW-0762">Sugar transport</keyword>
<sequence length="157" mass="16493">MKVSQLLSRESVLVHADVPDASNALGVLVELQEAGGIITNGTAYYNAVCDRETAGGSTAIGEGIALPHACNAGVAAPGVAALGLNEGLDWGAPDGRPVDLIFMVAMPPHAQSEHLLILARLVNLLSDNNLTQALRQAQSRERFIELLARAEAERFAD</sequence>
<evidence type="ECO:0000313" key="2">
    <source>
        <dbReference type="EMBL" id="MBE5036882.1"/>
    </source>
</evidence>
<dbReference type="SUPFAM" id="SSF55804">
    <property type="entry name" value="Phoshotransferase/anion transport protein"/>
    <property type="match status" value="1"/>
</dbReference>
<dbReference type="RefSeq" id="WP_193500160.1">
    <property type="nucleotide sequence ID" value="NZ_JADCKC010000001.1"/>
</dbReference>
<protein>
    <submittedName>
        <fullName evidence="2">PTS sugar transporter subunit IIA</fullName>
    </submittedName>
</protein>
<dbReference type="CDD" id="cd00211">
    <property type="entry name" value="PTS_IIA_fru"/>
    <property type="match status" value="1"/>
</dbReference>
<reference evidence="2 3" key="1">
    <citation type="submission" date="2020-10" db="EMBL/GenBank/DDBJ databases">
        <title>ChiBAC.</title>
        <authorList>
            <person name="Zenner C."/>
            <person name="Hitch T.C.A."/>
            <person name="Clavel T."/>
        </authorList>
    </citation>
    <scope>NUCLEOTIDE SEQUENCE [LARGE SCALE GENOMIC DNA]</scope>
    <source>
        <strain evidence="2 3">DSM 109015</strain>
    </source>
</reference>
<keyword evidence="2" id="KW-0813">Transport</keyword>
<comment type="caution">
    <text evidence="2">The sequence shown here is derived from an EMBL/GenBank/DDBJ whole genome shotgun (WGS) entry which is preliminary data.</text>
</comment>
<name>A0ABR9R1P6_9FIRM</name>
<feature type="domain" description="PTS EIIA type-2" evidence="1">
    <location>
        <begin position="5"/>
        <end position="150"/>
    </location>
</feature>
<organism evidence="2 3">
    <name type="scientific">Gemmiger gallinarum</name>
    <dbReference type="NCBI Taxonomy" id="2779354"/>
    <lineage>
        <taxon>Bacteria</taxon>
        <taxon>Bacillati</taxon>
        <taxon>Bacillota</taxon>
        <taxon>Clostridia</taxon>
        <taxon>Eubacteriales</taxon>
        <taxon>Gemmiger</taxon>
    </lineage>
</organism>
<dbReference type="InterPro" id="IPR016152">
    <property type="entry name" value="PTrfase/Anion_transptr"/>
</dbReference>
<evidence type="ECO:0000259" key="1">
    <source>
        <dbReference type="PROSITE" id="PS51094"/>
    </source>
</evidence>
<dbReference type="PANTHER" id="PTHR47738">
    <property type="entry name" value="PTS SYSTEM FRUCTOSE-LIKE EIIA COMPONENT-RELATED"/>
    <property type="match status" value="1"/>
</dbReference>